<organism evidence="2">
    <name type="scientific">viral metagenome</name>
    <dbReference type="NCBI Taxonomy" id="1070528"/>
    <lineage>
        <taxon>unclassified sequences</taxon>
        <taxon>metagenomes</taxon>
        <taxon>organismal metagenomes</taxon>
    </lineage>
</organism>
<dbReference type="AlphaFoldDB" id="A0A6M3JK41"/>
<evidence type="ECO:0000313" key="2">
    <source>
        <dbReference type="EMBL" id="QJA70464.1"/>
    </source>
</evidence>
<dbReference type="EMBL" id="MT141795">
    <property type="protein sequence ID" value="QJA70464.1"/>
    <property type="molecule type" value="Genomic_DNA"/>
</dbReference>
<sequence>MSDRRHRPSTHTESYSRAWWVRPKRGSKGTGVKPTCFTDDEYEGWSAANALLGMSRAISPCWDCTAKWHREMLAAETCDGEPQTSGRLNTTPEHLRRLSLPELVALRRTLPRFGAPPAVARAISQARWRDYRRSRRVVV</sequence>
<proteinExistence type="predicted"/>
<name>A0A6M3JK41_9ZZZZ</name>
<protein>
    <submittedName>
        <fullName evidence="2">Uncharacterized protein</fullName>
    </submittedName>
</protein>
<evidence type="ECO:0000313" key="1">
    <source>
        <dbReference type="EMBL" id="QJA60009.1"/>
    </source>
</evidence>
<accession>A0A6M3JK41</accession>
<gene>
    <name evidence="2" type="ORF">MM415A03712_0003</name>
    <name evidence="1" type="ORF">MM415B01209_0008</name>
</gene>
<reference evidence="2" key="1">
    <citation type="submission" date="2020-03" db="EMBL/GenBank/DDBJ databases">
        <title>The deep terrestrial virosphere.</title>
        <authorList>
            <person name="Holmfeldt K."/>
            <person name="Nilsson E."/>
            <person name="Simone D."/>
            <person name="Lopez-Fernandez M."/>
            <person name="Wu X."/>
            <person name="de Brujin I."/>
            <person name="Lundin D."/>
            <person name="Andersson A."/>
            <person name="Bertilsson S."/>
            <person name="Dopson M."/>
        </authorList>
    </citation>
    <scope>NUCLEOTIDE SEQUENCE</scope>
    <source>
        <strain evidence="2">MM415A03712</strain>
        <strain evidence="1">MM415B01209</strain>
    </source>
</reference>
<dbReference type="EMBL" id="MT141392">
    <property type="protein sequence ID" value="QJA60009.1"/>
    <property type="molecule type" value="Genomic_DNA"/>
</dbReference>